<evidence type="ECO:0000256" key="4">
    <source>
        <dbReference type="ARBA" id="ARBA00023163"/>
    </source>
</evidence>
<dbReference type="PANTHER" id="PTHR30055:SF184">
    <property type="entry name" value="HTH-TYPE TRANSCRIPTIONAL REGULATOR ETHR"/>
    <property type="match status" value="1"/>
</dbReference>
<comment type="subunit">
    <text evidence="1">Homodimer.</text>
</comment>
<gene>
    <name evidence="7" type="ORF">AWB93_00650</name>
</gene>
<dbReference type="PROSITE" id="PS50977">
    <property type="entry name" value="HTH_TETR_2"/>
    <property type="match status" value="1"/>
</dbReference>
<dbReference type="SUPFAM" id="SSF46689">
    <property type="entry name" value="Homeodomain-like"/>
    <property type="match status" value="1"/>
</dbReference>
<comment type="caution">
    <text evidence="7">The sequence shown here is derived from an EMBL/GenBank/DDBJ whole genome shotgun (WGS) entry which is preliminary data.</text>
</comment>
<organism evidence="7 8">
    <name type="scientific">Mycobacterium bohemicum</name>
    <dbReference type="NCBI Taxonomy" id="56425"/>
    <lineage>
        <taxon>Bacteria</taxon>
        <taxon>Bacillati</taxon>
        <taxon>Actinomycetota</taxon>
        <taxon>Actinomycetes</taxon>
        <taxon>Mycobacteriales</taxon>
        <taxon>Mycobacteriaceae</taxon>
        <taxon>Mycobacterium</taxon>
    </lineage>
</organism>
<dbReference type="InterPro" id="IPR023772">
    <property type="entry name" value="DNA-bd_HTH_TetR-type_CS"/>
</dbReference>
<dbReference type="GO" id="GO:0045892">
    <property type="term" value="P:negative regulation of DNA-templated transcription"/>
    <property type="evidence" value="ECO:0007669"/>
    <property type="project" value="UniProtKB-ARBA"/>
</dbReference>
<accession>A0A1X1RFS8</accession>
<keyword evidence="4" id="KW-0804">Transcription</keyword>
<dbReference type="Pfam" id="PF00440">
    <property type="entry name" value="TetR_N"/>
    <property type="match status" value="1"/>
</dbReference>
<dbReference type="InterPro" id="IPR001647">
    <property type="entry name" value="HTH_TetR"/>
</dbReference>
<keyword evidence="8" id="KW-1185">Reference proteome</keyword>
<dbReference type="PANTHER" id="PTHR30055">
    <property type="entry name" value="HTH-TYPE TRANSCRIPTIONAL REGULATOR RUTR"/>
    <property type="match status" value="1"/>
</dbReference>
<feature type="domain" description="HTH tetR-type" evidence="6">
    <location>
        <begin position="21"/>
        <end position="81"/>
    </location>
</feature>
<dbReference type="RefSeq" id="WP_085178801.1">
    <property type="nucleotide sequence ID" value="NZ_JACKSV010000010.1"/>
</dbReference>
<protein>
    <submittedName>
        <fullName evidence="7">TetR family transcriptional regulator</fullName>
    </submittedName>
</protein>
<dbReference type="Proteomes" id="UP000193990">
    <property type="component" value="Unassembled WGS sequence"/>
</dbReference>
<keyword evidence="3 5" id="KW-0238">DNA-binding</keyword>
<dbReference type="InterPro" id="IPR009057">
    <property type="entry name" value="Homeodomain-like_sf"/>
</dbReference>
<keyword evidence="2" id="KW-0805">Transcription regulation</keyword>
<feature type="DNA-binding region" description="H-T-H motif" evidence="5">
    <location>
        <begin position="44"/>
        <end position="63"/>
    </location>
</feature>
<reference evidence="7 8" key="1">
    <citation type="submission" date="2016-01" db="EMBL/GenBank/DDBJ databases">
        <title>The new phylogeny of the genus Mycobacterium.</title>
        <authorList>
            <person name="Tarcisio F."/>
            <person name="Conor M."/>
            <person name="Antonella G."/>
            <person name="Elisabetta G."/>
            <person name="Giulia F.S."/>
            <person name="Sara T."/>
            <person name="Anna F."/>
            <person name="Clotilde B."/>
            <person name="Roberto B."/>
            <person name="Veronica D.S."/>
            <person name="Fabio R."/>
            <person name="Monica P."/>
            <person name="Olivier J."/>
            <person name="Enrico T."/>
            <person name="Nicola S."/>
        </authorList>
    </citation>
    <scope>NUCLEOTIDE SEQUENCE [LARGE SCALE GENOMIC DNA]</scope>
    <source>
        <strain evidence="7 8">DSM 44277</strain>
    </source>
</reference>
<dbReference type="GO" id="GO:0000976">
    <property type="term" value="F:transcription cis-regulatory region binding"/>
    <property type="evidence" value="ECO:0007669"/>
    <property type="project" value="TreeGrafter"/>
</dbReference>
<dbReference type="STRING" id="56425.AWB93_00650"/>
<evidence type="ECO:0000259" key="6">
    <source>
        <dbReference type="PROSITE" id="PS50977"/>
    </source>
</evidence>
<proteinExistence type="predicted"/>
<dbReference type="GO" id="GO:0003700">
    <property type="term" value="F:DNA-binding transcription factor activity"/>
    <property type="evidence" value="ECO:0007669"/>
    <property type="project" value="TreeGrafter"/>
</dbReference>
<dbReference type="EMBL" id="LQOK01000003">
    <property type="protein sequence ID" value="ORV04766.1"/>
    <property type="molecule type" value="Genomic_DNA"/>
</dbReference>
<dbReference type="PRINTS" id="PR00455">
    <property type="entry name" value="HTHTETR"/>
</dbReference>
<evidence type="ECO:0000313" key="8">
    <source>
        <dbReference type="Proteomes" id="UP000193990"/>
    </source>
</evidence>
<name>A0A1X1RFS8_MYCBE</name>
<dbReference type="Gene3D" id="1.10.357.10">
    <property type="entry name" value="Tetracycline Repressor, domain 2"/>
    <property type="match status" value="1"/>
</dbReference>
<dbReference type="Pfam" id="PF21313">
    <property type="entry name" value="EthR_C"/>
    <property type="match status" value="1"/>
</dbReference>
<dbReference type="FunFam" id="1.10.10.60:FF:000141">
    <property type="entry name" value="TetR family transcriptional regulator"/>
    <property type="match status" value="1"/>
</dbReference>
<evidence type="ECO:0000256" key="2">
    <source>
        <dbReference type="ARBA" id="ARBA00023015"/>
    </source>
</evidence>
<evidence type="ECO:0000256" key="1">
    <source>
        <dbReference type="ARBA" id="ARBA00011738"/>
    </source>
</evidence>
<evidence type="ECO:0000256" key="5">
    <source>
        <dbReference type="PROSITE-ProRule" id="PRU00335"/>
    </source>
</evidence>
<sequence>MTTVGPNRALRGRRAVRPSGDDREQAILATAERLLEERSLADISVDDLAKGAGLSRPTFYFYFKSKEAVLLSLLEPLIARADSEIDDAIRLLPTDPRRVWRNGIKAFFTAFASHRAVARAATEALATSSELRALWSGFMQKWIDQTATMIAAERDRGAAPHTIPATDLATALNQMNERTMMAALSAETPAVEEGRVVDTLTHIWVNSIYGESGLPS</sequence>
<dbReference type="InterPro" id="IPR036271">
    <property type="entry name" value="Tet_transcr_reg_TetR-rel_C_sf"/>
</dbReference>
<evidence type="ECO:0000256" key="3">
    <source>
        <dbReference type="ARBA" id="ARBA00023125"/>
    </source>
</evidence>
<evidence type="ECO:0000313" key="7">
    <source>
        <dbReference type="EMBL" id="ORV04766.1"/>
    </source>
</evidence>
<dbReference type="InterPro" id="IPR049397">
    <property type="entry name" value="EthR_C"/>
</dbReference>
<dbReference type="Gene3D" id="1.10.10.60">
    <property type="entry name" value="Homeodomain-like"/>
    <property type="match status" value="1"/>
</dbReference>
<dbReference type="InterPro" id="IPR050109">
    <property type="entry name" value="HTH-type_TetR-like_transc_reg"/>
</dbReference>
<dbReference type="PROSITE" id="PS01081">
    <property type="entry name" value="HTH_TETR_1"/>
    <property type="match status" value="1"/>
</dbReference>
<dbReference type="AlphaFoldDB" id="A0A1X1RFS8"/>
<dbReference type="SUPFAM" id="SSF48498">
    <property type="entry name" value="Tetracyclin repressor-like, C-terminal domain"/>
    <property type="match status" value="1"/>
</dbReference>